<evidence type="ECO:0000313" key="6">
    <source>
        <dbReference type="EMBL" id="GEO21116.1"/>
    </source>
</evidence>
<dbReference type="PANTHER" id="PTHR11361:SF99">
    <property type="entry name" value="DNA MISMATCH REPAIR PROTEIN"/>
    <property type="match status" value="1"/>
</dbReference>
<dbReference type="GO" id="GO:0030983">
    <property type="term" value="F:mismatched DNA binding"/>
    <property type="evidence" value="ECO:0007669"/>
    <property type="project" value="InterPro"/>
</dbReference>
<keyword evidence="4" id="KW-0472">Membrane</keyword>
<keyword evidence="4" id="KW-0812">Transmembrane</keyword>
<feature type="transmembrane region" description="Helical" evidence="4">
    <location>
        <begin position="205"/>
        <end position="226"/>
    </location>
</feature>
<dbReference type="SUPFAM" id="SSF52540">
    <property type="entry name" value="P-loop containing nucleoside triphosphate hydrolases"/>
    <property type="match status" value="1"/>
</dbReference>
<dbReference type="SMART" id="SM00534">
    <property type="entry name" value="MUTSac"/>
    <property type="match status" value="1"/>
</dbReference>
<proteinExistence type="predicted"/>
<gene>
    <name evidence="6" type="ORF">CQA01_16500</name>
</gene>
<keyword evidence="2" id="KW-0067">ATP-binding</keyword>
<dbReference type="GO" id="GO:0140664">
    <property type="term" value="F:ATP-dependent DNA damage sensor activity"/>
    <property type="evidence" value="ECO:0007669"/>
    <property type="project" value="InterPro"/>
</dbReference>
<comment type="caution">
    <text evidence="6">The sequence shown here is derived from an EMBL/GenBank/DDBJ whole genome shotgun (WGS) entry which is preliminary data.</text>
</comment>
<dbReference type="InterPro" id="IPR027417">
    <property type="entry name" value="P-loop_NTPase"/>
</dbReference>
<dbReference type="GO" id="GO:0006298">
    <property type="term" value="P:mismatch repair"/>
    <property type="evidence" value="ECO:0007669"/>
    <property type="project" value="InterPro"/>
</dbReference>
<reference evidence="6 7" key="1">
    <citation type="submission" date="2019-07" db="EMBL/GenBank/DDBJ databases">
        <title>Whole genome shotgun sequence of Cyclobacterium qasimii NBRC 106168.</title>
        <authorList>
            <person name="Hosoyama A."/>
            <person name="Uohara A."/>
            <person name="Ohji S."/>
            <person name="Ichikawa N."/>
        </authorList>
    </citation>
    <scope>NUCLEOTIDE SEQUENCE [LARGE SCALE GENOMIC DNA]</scope>
    <source>
        <strain evidence="6 7">NBRC 106168</strain>
    </source>
</reference>
<keyword evidence="1" id="KW-0547">Nucleotide-binding</keyword>
<evidence type="ECO:0000313" key="7">
    <source>
        <dbReference type="Proteomes" id="UP000321301"/>
    </source>
</evidence>
<feature type="transmembrane region" description="Helical" evidence="4">
    <location>
        <begin position="319"/>
        <end position="336"/>
    </location>
</feature>
<dbReference type="InterPro" id="IPR036187">
    <property type="entry name" value="DNA_mismatch_repair_MutS_sf"/>
</dbReference>
<keyword evidence="4" id="KW-1133">Transmembrane helix</keyword>
<feature type="domain" description="DNA mismatch repair proteins mutS family" evidence="5">
    <location>
        <begin position="412"/>
        <end position="589"/>
    </location>
</feature>
<dbReference type="InterPro" id="IPR045076">
    <property type="entry name" value="MutS"/>
</dbReference>
<dbReference type="PANTHER" id="PTHR11361">
    <property type="entry name" value="DNA MISMATCH REPAIR PROTEIN MUTS FAMILY MEMBER"/>
    <property type="match status" value="1"/>
</dbReference>
<feature type="transmembrane region" description="Helical" evidence="4">
    <location>
        <begin position="46"/>
        <end position="65"/>
    </location>
</feature>
<dbReference type="Pfam" id="PF00488">
    <property type="entry name" value="MutS_V"/>
    <property type="match status" value="1"/>
</dbReference>
<dbReference type="InterPro" id="IPR000432">
    <property type="entry name" value="DNA_mismatch_repair_MutS_C"/>
</dbReference>
<evidence type="ECO:0000256" key="4">
    <source>
        <dbReference type="SAM" id="Phobius"/>
    </source>
</evidence>
<organism evidence="6 7">
    <name type="scientific">Cyclobacterium qasimii</name>
    <dbReference type="NCBI Taxonomy" id="1350429"/>
    <lineage>
        <taxon>Bacteria</taxon>
        <taxon>Pseudomonadati</taxon>
        <taxon>Bacteroidota</taxon>
        <taxon>Cytophagia</taxon>
        <taxon>Cytophagales</taxon>
        <taxon>Cyclobacteriaceae</taxon>
        <taxon>Cyclobacterium</taxon>
    </lineage>
</organism>
<evidence type="ECO:0000256" key="1">
    <source>
        <dbReference type="ARBA" id="ARBA00022741"/>
    </source>
</evidence>
<feature type="transmembrane region" description="Helical" evidence="4">
    <location>
        <begin position="21"/>
        <end position="40"/>
    </location>
</feature>
<dbReference type="RefSeq" id="WP_020889657.1">
    <property type="nucleotide sequence ID" value="NZ_BJYV01000006.1"/>
</dbReference>
<dbReference type="Gene3D" id="1.10.1420.10">
    <property type="match status" value="1"/>
</dbReference>
<dbReference type="GO" id="GO:0005829">
    <property type="term" value="C:cytosol"/>
    <property type="evidence" value="ECO:0007669"/>
    <property type="project" value="TreeGrafter"/>
</dbReference>
<evidence type="ECO:0000256" key="2">
    <source>
        <dbReference type="ARBA" id="ARBA00022840"/>
    </source>
</evidence>
<evidence type="ECO:0000259" key="5">
    <source>
        <dbReference type="SMART" id="SM00534"/>
    </source>
</evidence>
<dbReference type="SUPFAM" id="SSF48334">
    <property type="entry name" value="DNA repair protein MutS, domain III"/>
    <property type="match status" value="1"/>
</dbReference>
<accession>A0A512CA76</accession>
<dbReference type="Gene3D" id="3.40.50.300">
    <property type="entry name" value="P-loop containing nucleotide triphosphate hydrolases"/>
    <property type="match status" value="1"/>
</dbReference>
<evidence type="ECO:0000256" key="3">
    <source>
        <dbReference type="ARBA" id="ARBA00023125"/>
    </source>
</evidence>
<dbReference type="AlphaFoldDB" id="A0A512CA76"/>
<feature type="transmembrane region" description="Helical" evidence="4">
    <location>
        <begin position="232"/>
        <end position="249"/>
    </location>
</feature>
<dbReference type="GO" id="GO:0005524">
    <property type="term" value="F:ATP binding"/>
    <property type="evidence" value="ECO:0007669"/>
    <property type="project" value="UniProtKB-KW"/>
</dbReference>
<dbReference type="EMBL" id="BJYV01000006">
    <property type="protein sequence ID" value="GEO21116.1"/>
    <property type="molecule type" value="Genomic_DNA"/>
</dbReference>
<keyword evidence="3" id="KW-0238">DNA-binding</keyword>
<sequence length="592" mass="67332">MNTEFDLSDPDKKLASIRDKVLLLSFGRLGLFLLMLVLLVVGISEIHWLLILFFPVTFVFVSLILKFNKEKDREAFYKAVKEMNENRVKRKNRELKEFDSGLEFMDSAHPFSSDLDLFGTHSLFQMINHTVSRGGKALLANWLKTPLAPKKAAEKQQALFELSSKKDFIFIFEAFGKAFMKKDNATDGKAKFYAWLKNSQPWHSLYFLPMVLGPIVGLIVLFGALYSVFSTLYLSIFILVGMGLLGLIFKPLMEAMKALPNDNDLKTLQAWAKLLEKEQFENPLLLKHQTPLKQKDFLASKALKQLESLTFLVENRTNMLYLIFNLLFWVDFYVLYRLKKWNELAGQNMREWEETFENWEALVSLASFIEEEELSTKVNWTAEFSFSGEAIRHPLIAPKTCVANNFSLKENEKVVLLTGSNMSGKTTFMRTLGINLVLAGMGVPPFAKSFSTGPFLLYTSMRNTDSLGESVSSFYAELARIKGVLEKAAAGEPVFYLLDEILKGTNTADRVLGSEALIRQLAKTQAKGIISTHDIELSTLEKELPFLVNYSFHHDIKKDEIVFDYTIKKGSCPNFNAQKLMELMGIKIENAS</sequence>
<protein>
    <recommendedName>
        <fullName evidence="5">DNA mismatch repair proteins mutS family domain-containing protein</fullName>
    </recommendedName>
</protein>
<dbReference type="Proteomes" id="UP000321301">
    <property type="component" value="Unassembled WGS sequence"/>
</dbReference>
<keyword evidence="7" id="KW-1185">Reference proteome</keyword>
<name>A0A512CA76_9BACT</name>